<feature type="region of interest" description="Disordered" evidence="1">
    <location>
        <begin position="138"/>
        <end position="165"/>
    </location>
</feature>
<accession>A0A6N3GVY0</accession>
<protein>
    <submittedName>
        <fullName evidence="3">Spore cortex protein YabQ (Spore_YabQ)</fullName>
    </submittedName>
</protein>
<dbReference type="NCBIfam" id="TIGR02893">
    <property type="entry name" value="spore_yabQ"/>
    <property type="match status" value="1"/>
</dbReference>
<dbReference type="InterPro" id="IPR019074">
    <property type="entry name" value="YabQ"/>
</dbReference>
<feature type="transmembrane region" description="Helical" evidence="2">
    <location>
        <begin position="41"/>
        <end position="63"/>
    </location>
</feature>
<organism evidence="3">
    <name type="scientific">Clostridium symbiosum</name>
    <name type="common">Bacteroides symbiosus</name>
    <dbReference type="NCBI Taxonomy" id="1512"/>
    <lineage>
        <taxon>Bacteria</taxon>
        <taxon>Bacillati</taxon>
        <taxon>Bacillota</taxon>
        <taxon>Clostridia</taxon>
        <taxon>Lachnospirales</taxon>
        <taxon>Lachnospiraceae</taxon>
        <taxon>Otoolea</taxon>
    </lineage>
</organism>
<evidence type="ECO:0000256" key="1">
    <source>
        <dbReference type="SAM" id="MobiDB-lite"/>
    </source>
</evidence>
<proteinExistence type="predicted"/>
<evidence type="ECO:0000256" key="2">
    <source>
        <dbReference type="SAM" id="Phobius"/>
    </source>
</evidence>
<keyword evidence="2" id="KW-1133">Transmembrane helix</keyword>
<dbReference type="EMBL" id="CACRUA010000038">
    <property type="protein sequence ID" value="VYU68555.1"/>
    <property type="molecule type" value="Genomic_DNA"/>
</dbReference>
<feature type="transmembrane region" description="Helical" evidence="2">
    <location>
        <begin position="12"/>
        <end position="29"/>
    </location>
</feature>
<keyword evidence="2" id="KW-0812">Transmembrane</keyword>
<dbReference type="AlphaFoldDB" id="A0A6N3GVY0"/>
<dbReference type="Pfam" id="PF09578">
    <property type="entry name" value="Spore_YabQ"/>
    <property type="match status" value="1"/>
</dbReference>
<feature type="transmembrane region" description="Helical" evidence="2">
    <location>
        <begin position="69"/>
        <end position="89"/>
    </location>
</feature>
<gene>
    <name evidence="3" type="ORF">CSLFYP84_03325</name>
</gene>
<evidence type="ECO:0000313" key="3">
    <source>
        <dbReference type="EMBL" id="VYU68555.1"/>
    </source>
</evidence>
<dbReference type="RefSeq" id="WP_009298826.1">
    <property type="nucleotide sequence ID" value="NZ_CACRUA010000038.1"/>
</dbReference>
<sequence>MSMTIRYELQLLAASLTVGICLMMVYDGLRLFRTLIPHGNFWTGIEDAVYWAGSSITTFLLLFGQNDGILRWYAIFGVLMGMLVYNLTVSRILLRLLKKVEKYLTIRKIKRQKIRQKQLEEEEKQRLLREQKQKEKKEQKLRLREEKQRHREEEQKEKREEKQRLWQEKEAKRQILLKEKEEQELRRSRKAEEERDAGKRKNEKKKERKSE</sequence>
<name>A0A6N3GVY0_CLOSY</name>
<keyword evidence="2" id="KW-0472">Membrane</keyword>
<reference evidence="3" key="1">
    <citation type="submission" date="2019-11" db="EMBL/GenBank/DDBJ databases">
        <authorList>
            <person name="Feng L."/>
        </authorList>
    </citation>
    <scope>NUCLEOTIDE SEQUENCE</scope>
    <source>
        <strain evidence="3">CsymbiosumLFYP84</strain>
    </source>
</reference>
<feature type="region of interest" description="Disordered" evidence="1">
    <location>
        <begin position="182"/>
        <end position="211"/>
    </location>
</feature>